<evidence type="ECO:0000313" key="1">
    <source>
        <dbReference type="EMBL" id="KAH6931757.1"/>
    </source>
</evidence>
<gene>
    <name evidence="1" type="ORF">HPB50_000244</name>
</gene>
<organism evidence="1 2">
    <name type="scientific">Hyalomma asiaticum</name>
    <name type="common">Tick</name>
    <dbReference type="NCBI Taxonomy" id="266040"/>
    <lineage>
        <taxon>Eukaryota</taxon>
        <taxon>Metazoa</taxon>
        <taxon>Ecdysozoa</taxon>
        <taxon>Arthropoda</taxon>
        <taxon>Chelicerata</taxon>
        <taxon>Arachnida</taxon>
        <taxon>Acari</taxon>
        <taxon>Parasitiformes</taxon>
        <taxon>Ixodida</taxon>
        <taxon>Ixodoidea</taxon>
        <taxon>Ixodidae</taxon>
        <taxon>Hyalomminae</taxon>
        <taxon>Hyalomma</taxon>
    </lineage>
</organism>
<dbReference type="EMBL" id="CM023484">
    <property type="protein sequence ID" value="KAH6931757.1"/>
    <property type="molecule type" value="Genomic_DNA"/>
</dbReference>
<dbReference type="Proteomes" id="UP000821845">
    <property type="component" value="Chromosome 4"/>
</dbReference>
<reference evidence="1" key="1">
    <citation type="submission" date="2020-05" db="EMBL/GenBank/DDBJ databases">
        <title>Large-scale comparative analyses of tick genomes elucidate their genetic diversity and vector capacities.</title>
        <authorList>
            <person name="Jia N."/>
            <person name="Wang J."/>
            <person name="Shi W."/>
            <person name="Du L."/>
            <person name="Sun Y."/>
            <person name="Zhan W."/>
            <person name="Jiang J."/>
            <person name="Wang Q."/>
            <person name="Zhang B."/>
            <person name="Ji P."/>
            <person name="Sakyi L.B."/>
            <person name="Cui X."/>
            <person name="Yuan T."/>
            <person name="Jiang B."/>
            <person name="Yang W."/>
            <person name="Lam T.T.-Y."/>
            <person name="Chang Q."/>
            <person name="Ding S."/>
            <person name="Wang X."/>
            <person name="Zhu J."/>
            <person name="Ruan X."/>
            <person name="Zhao L."/>
            <person name="Wei J."/>
            <person name="Que T."/>
            <person name="Du C."/>
            <person name="Cheng J."/>
            <person name="Dai P."/>
            <person name="Han X."/>
            <person name="Huang E."/>
            <person name="Gao Y."/>
            <person name="Liu J."/>
            <person name="Shao H."/>
            <person name="Ye R."/>
            <person name="Li L."/>
            <person name="Wei W."/>
            <person name="Wang X."/>
            <person name="Wang C."/>
            <person name="Yang T."/>
            <person name="Huo Q."/>
            <person name="Li W."/>
            <person name="Guo W."/>
            <person name="Chen H."/>
            <person name="Zhou L."/>
            <person name="Ni X."/>
            <person name="Tian J."/>
            <person name="Zhou Y."/>
            <person name="Sheng Y."/>
            <person name="Liu T."/>
            <person name="Pan Y."/>
            <person name="Xia L."/>
            <person name="Li J."/>
            <person name="Zhao F."/>
            <person name="Cao W."/>
        </authorList>
    </citation>
    <scope>NUCLEOTIDE SEQUENCE</scope>
    <source>
        <strain evidence="1">Hyas-2018</strain>
    </source>
</reference>
<name>A0ACB7S993_HYAAI</name>
<sequence>MDWIGKNGGCQRKAFRRQEFCFFRQKSQVIPTAIWVSAVSRIAPRGPKEERRNAYRRRNKPDAWLRHMFATRQRQRQPLGAELQGCRLFDSLQRRRLQGRIKTQGASADSRADPISVVTCTYAARGLEETPTRSTCGTLSLPELNKVFDNVVPTGTSTKTVVDVTASIVGLSERVQVVPVGPQATNVACLFLPSFVSSEALVQALSPHGKMLTVTSASVPKMWFKRRPTSTVHGTVLWSLRRTWSLKQRMRPLVRELRGWSPHCCLPCSSFLLGRRHWGFRPLKPTSTATAASEDVVEVAENETQGDGMVHDTTPCASASPPAQQALVADNAELSPVNATSVSPDARSTNVPRRPRRRKLGAFTEIRGCYRSHFACYGPCNFYTTSCSQEDDGTESTYIGPPSCGLERCSDEASDGRAATSTFFRKVEERTVIRSQLCPLDTFRGTV</sequence>
<protein>
    <submittedName>
        <fullName evidence="1">Uncharacterized protein</fullName>
    </submittedName>
</protein>
<evidence type="ECO:0000313" key="2">
    <source>
        <dbReference type="Proteomes" id="UP000821845"/>
    </source>
</evidence>
<accession>A0ACB7S993</accession>
<keyword evidence="2" id="KW-1185">Reference proteome</keyword>
<comment type="caution">
    <text evidence="1">The sequence shown here is derived from an EMBL/GenBank/DDBJ whole genome shotgun (WGS) entry which is preliminary data.</text>
</comment>
<proteinExistence type="predicted"/>